<dbReference type="EMBL" id="GGEC01067229">
    <property type="protein sequence ID" value="MBX47713.1"/>
    <property type="molecule type" value="Transcribed_RNA"/>
</dbReference>
<dbReference type="AlphaFoldDB" id="A0A2P2NZ39"/>
<evidence type="ECO:0000313" key="1">
    <source>
        <dbReference type="EMBL" id="MBX47713.1"/>
    </source>
</evidence>
<accession>A0A2P2NZ39</accession>
<organism evidence="1">
    <name type="scientific">Rhizophora mucronata</name>
    <name type="common">Asiatic mangrove</name>
    <dbReference type="NCBI Taxonomy" id="61149"/>
    <lineage>
        <taxon>Eukaryota</taxon>
        <taxon>Viridiplantae</taxon>
        <taxon>Streptophyta</taxon>
        <taxon>Embryophyta</taxon>
        <taxon>Tracheophyta</taxon>
        <taxon>Spermatophyta</taxon>
        <taxon>Magnoliopsida</taxon>
        <taxon>eudicotyledons</taxon>
        <taxon>Gunneridae</taxon>
        <taxon>Pentapetalae</taxon>
        <taxon>rosids</taxon>
        <taxon>fabids</taxon>
        <taxon>Malpighiales</taxon>
        <taxon>Rhizophoraceae</taxon>
        <taxon>Rhizophora</taxon>
    </lineage>
</organism>
<protein>
    <submittedName>
        <fullName evidence="1">Uncharacterized protein</fullName>
    </submittedName>
</protein>
<sequence>MSFCWIGIGLSYYWGKFLCNFLYNFVWSPFSKIINNKSGEVIVTREGYYV</sequence>
<reference evidence="1" key="1">
    <citation type="submission" date="2018-02" db="EMBL/GenBank/DDBJ databases">
        <title>Rhizophora mucronata_Transcriptome.</title>
        <authorList>
            <person name="Meera S.P."/>
            <person name="Sreeshan A."/>
            <person name="Augustine A."/>
        </authorList>
    </citation>
    <scope>NUCLEOTIDE SEQUENCE</scope>
    <source>
        <tissue evidence="1">Leaf</tissue>
    </source>
</reference>
<name>A0A2P2NZ39_RHIMU</name>
<proteinExistence type="predicted"/>